<protein>
    <submittedName>
        <fullName evidence="3">Uncharacterized protein</fullName>
    </submittedName>
</protein>
<evidence type="ECO:0000313" key="3">
    <source>
        <dbReference type="EMBL" id="SPD33620.1"/>
    </source>
</evidence>
<feature type="coiled-coil region" evidence="1">
    <location>
        <begin position="324"/>
        <end position="386"/>
    </location>
</feature>
<gene>
    <name evidence="3" type="ORF">FSB_LOCUS61502</name>
</gene>
<proteinExistence type="predicted"/>
<dbReference type="AlphaFoldDB" id="A0A2N9JAN6"/>
<reference evidence="3" key="1">
    <citation type="submission" date="2018-02" db="EMBL/GenBank/DDBJ databases">
        <authorList>
            <person name="Cohen D.B."/>
            <person name="Kent A.D."/>
        </authorList>
    </citation>
    <scope>NUCLEOTIDE SEQUENCE</scope>
</reference>
<evidence type="ECO:0000256" key="2">
    <source>
        <dbReference type="SAM" id="MobiDB-lite"/>
    </source>
</evidence>
<sequence>MGVATLNRLLGVRLSPKEILHVYSNNCPGSESATSCHLRARKVDVKLVNGLPKSHKGFDNDFLVVSGGWFAGGSSCRNDFGHPVPSQLKVSKYELRLEDLKKVLEANIYIDRIGQPRSAPLLLGYTPLIEDFLEGPTVPRSKEVQIETPALFEAHPASSDIPSEDSDLIPIGQVLEMAPVDPFELEVTVAEQSSERTESDLVARDEATQPPQIVEIEEPEMVFEQSQRVKRARTEISNIPGPSSTKETWAPELRAGKRLITTQDSLLGTANADISSQIAHGLGAIVCLPQDILAWNAMPTGKAVRQIVRGLFTQILKEKDEKHANVMAEMVKDATTSYEKLEQEHHNNINRLKDAEEKARTEAKQKVKAEAEAAELNEKVKLLEAECLRSIGLAREEGIQEGKKVRQEELMDQVRTNFQRVFNRGFRDGWKLALKKAKVSSSSKWFLRDQTPLPYPDNDLRNSDVEDEDDEDDEDEDEDVGGKQGTGLSAPVNEDPSSLPKDAFDPSVSDPPAPSGPIPIDPAASEPIDLTVSDPPAPSGPFPIDLAPPSED</sequence>
<evidence type="ECO:0000256" key="1">
    <source>
        <dbReference type="SAM" id="Coils"/>
    </source>
</evidence>
<feature type="compositionally biased region" description="Acidic residues" evidence="2">
    <location>
        <begin position="465"/>
        <end position="479"/>
    </location>
</feature>
<feature type="region of interest" description="Disordered" evidence="2">
    <location>
        <begin position="448"/>
        <end position="552"/>
    </location>
</feature>
<accession>A0A2N9JAN6</accession>
<dbReference type="EMBL" id="OIVN01006463">
    <property type="protein sequence ID" value="SPD33620.1"/>
    <property type="molecule type" value="Genomic_DNA"/>
</dbReference>
<organism evidence="3">
    <name type="scientific">Fagus sylvatica</name>
    <name type="common">Beechnut</name>
    <dbReference type="NCBI Taxonomy" id="28930"/>
    <lineage>
        <taxon>Eukaryota</taxon>
        <taxon>Viridiplantae</taxon>
        <taxon>Streptophyta</taxon>
        <taxon>Embryophyta</taxon>
        <taxon>Tracheophyta</taxon>
        <taxon>Spermatophyta</taxon>
        <taxon>Magnoliopsida</taxon>
        <taxon>eudicotyledons</taxon>
        <taxon>Gunneridae</taxon>
        <taxon>Pentapetalae</taxon>
        <taxon>rosids</taxon>
        <taxon>fabids</taxon>
        <taxon>Fagales</taxon>
        <taxon>Fagaceae</taxon>
        <taxon>Fagus</taxon>
    </lineage>
</organism>
<keyword evidence="1" id="KW-0175">Coiled coil</keyword>
<name>A0A2N9JAN6_FAGSY</name>
<feature type="compositionally biased region" description="Pro residues" evidence="2">
    <location>
        <begin position="509"/>
        <end position="520"/>
    </location>
</feature>